<keyword evidence="3 5" id="KW-0732">Signal</keyword>
<evidence type="ECO:0000313" key="8">
    <source>
        <dbReference type="Proteomes" id="UP001180754"/>
    </source>
</evidence>
<evidence type="ECO:0000256" key="4">
    <source>
        <dbReference type="ARBA" id="ARBA00022970"/>
    </source>
</evidence>
<dbReference type="InterPro" id="IPR028081">
    <property type="entry name" value="Leu-bd"/>
</dbReference>
<dbReference type="PANTHER" id="PTHR30483:SF6">
    <property type="entry name" value="PERIPLASMIC BINDING PROTEIN OF ABC TRANSPORTER FOR NATURAL AMINO ACIDS"/>
    <property type="match status" value="1"/>
</dbReference>
<dbReference type="PRINTS" id="PR00337">
    <property type="entry name" value="LEUILEVALBP"/>
</dbReference>
<dbReference type="Gene3D" id="3.40.50.2300">
    <property type="match status" value="2"/>
</dbReference>
<comment type="similarity">
    <text evidence="1">Belongs to the leucine-binding protein family.</text>
</comment>
<dbReference type="InterPro" id="IPR000709">
    <property type="entry name" value="Leu_Ile_Val-bd"/>
</dbReference>
<feature type="chain" id="PRO_5045805189" evidence="5">
    <location>
        <begin position="23"/>
        <end position="380"/>
    </location>
</feature>
<organism evidence="7 8">
    <name type="scientific">Streptomyces lonegramiae</name>
    <dbReference type="NCBI Taxonomy" id="3075524"/>
    <lineage>
        <taxon>Bacteria</taxon>
        <taxon>Bacillati</taxon>
        <taxon>Actinomycetota</taxon>
        <taxon>Actinomycetes</taxon>
        <taxon>Kitasatosporales</taxon>
        <taxon>Streptomycetaceae</taxon>
        <taxon>Streptomyces</taxon>
    </lineage>
</organism>
<dbReference type="InterPro" id="IPR028082">
    <property type="entry name" value="Peripla_BP_I"/>
</dbReference>
<evidence type="ECO:0000256" key="2">
    <source>
        <dbReference type="ARBA" id="ARBA00022448"/>
    </source>
</evidence>
<feature type="domain" description="Leucine-binding protein" evidence="6">
    <location>
        <begin position="37"/>
        <end position="362"/>
    </location>
</feature>
<gene>
    <name evidence="7" type="ORF">RND15_02640</name>
</gene>
<dbReference type="PANTHER" id="PTHR30483">
    <property type="entry name" value="LEUCINE-SPECIFIC-BINDING PROTEIN"/>
    <property type="match status" value="1"/>
</dbReference>
<sequence length="380" mass="40978">MISSKRRLLIGALTTTSLLALSACGEGSGTSADSTGPVYFGVSAPVTGQYAEYGKFYKQGFDLALDQINADGGINGRKVKLKWEDSQSDPKQSVPIAQKFVNDQNIIAELGDFSSPASMAASPVYERNKLVQYGFTNSSPKFTLGGQYMWSPGISQATAEVQQTDELAKFGKKIAVVYQNTDWGKQVFEIFQERAKKLGLTVTYSAAYLPSTTDFRPLLIKARDSEPDLVYDIGYDNDAAAILTQAPKAGVTAKIFTEQLTATGIKLAGKDAEGALTTATWFPNSTEPRVKAFTKAFKAKYGHVPGAFEVYAYDALTQLVHAAKKGGATRQGVYQGLKNSADLPSVQYGKFRFQSDRRPADPPTPVAVIVKNGEQVPAEG</sequence>
<dbReference type="InterPro" id="IPR051010">
    <property type="entry name" value="BCAA_transport"/>
</dbReference>
<dbReference type="CDD" id="cd06349">
    <property type="entry name" value="PBP1_ABC_HAAT-like"/>
    <property type="match status" value="1"/>
</dbReference>
<keyword evidence="8" id="KW-1185">Reference proteome</keyword>
<dbReference type="Pfam" id="PF13458">
    <property type="entry name" value="Peripla_BP_6"/>
    <property type="match status" value="1"/>
</dbReference>
<dbReference type="EMBL" id="JAVRFD010000001">
    <property type="protein sequence ID" value="MDT0541614.1"/>
    <property type="molecule type" value="Genomic_DNA"/>
</dbReference>
<feature type="signal peptide" evidence="5">
    <location>
        <begin position="1"/>
        <end position="22"/>
    </location>
</feature>
<accession>A0ABU2X6R6</accession>
<proteinExistence type="inferred from homology"/>
<dbReference type="RefSeq" id="WP_311721888.1">
    <property type="nucleotide sequence ID" value="NZ_JAVRFD010000001.1"/>
</dbReference>
<dbReference type="PROSITE" id="PS51257">
    <property type="entry name" value="PROKAR_LIPOPROTEIN"/>
    <property type="match status" value="1"/>
</dbReference>
<keyword evidence="4" id="KW-0029">Amino-acid transport</keyword>
<keyword evidence="2" id="KW-0813">Transport</keyword>
<name>A0ABU2X6R6_9ACTN</name>
<comment type="caution">
    <text evidence="7">The sequence shown here is derived from an EMBL/GenBank/DDBJ whole genome shotgun (WGS) entry which is preliminary data.</text>
</comment>
<evidence type="ECO:0000256" key="5">
    <source>
        <dbReference type="SAM" id="SignalP"/>
    </source>
</evidence>
<evidence type="ECO:0000256" key="1">
    <source>
        <dbReference type="ARBA" id="ARBA00010062"/>
    </source>
</evidence>
<evidence type="ECO:0000259" key="6">
    <source>
        <dbReference type="Pfam" id="PF13458"/>
    </source>
</evidence>
<evidence type="ECO:0000313" key="7">
    <source>
        <dbReference type="EMBL" id="MDT0541614.1"/>
    </source>
</evidence>
<dbReference type="SUPFAM" id="SSF53822">
    <property type="entry name" value="Periplasmic binding protein-like I"/>
    <property type="match status" value="1"/>
</dbReference>
<dbReference type="Proteomes" id="UP001180754">
    <property type="component" value="Unassembled WGS sequence"/>
</dbReference>
<reference evidence="7" key="1">
    <citation type="submission" date="2024-05" db="EMBL/GenBank/DDBJ databases">
        <title>30 novel species of actinomycetes from the DSMZ collection.</title>
        <authorList>
            <person name="Nouioui I."/>
        </authorList>
    </citation>
    <scope>NUCLEOTIDE SEQUENCE</scope>
    <source>
        <strain evidence="7">DSM 41529</strain>
    </source>
</reference>
<protein>
    <submittedName>
        <fullName evidence="7">ABC transporter substrate-binding protein</fullName>
    </submittedName>
</protein>
<evidence type="ECO:0000256" key="3">
    <source>
        <dbReference type="ARBA" id="ARBA00022729"/>
    </source>
</evidence>